<dbReference type="RefSeq" id="WP_201369118.1">
    <property type="nucleotide sequence ID" value="NZ_BNJG01000001.1"/>
</dbReference>
<accession>A0ABQ3UHL2</accession>
<reference evidence="1 2" key="1">
    <citation type="journal article" date="2021" name="Int. J. Syst. Evol. Microbiol.">
        <title>Reticulibacter mediterranei gen. nov., sp. nov., within the new family Reticulibacteraceae fam. nov., and Ktedonospora formicarum gen. nov., sp. nov., Ktedonobacter robiniae sp. nov., Dictyobacter formicarum sp. nov. and Dictyobacter arantiisoli sp. nov., belonging to the class Ktedonobacteria.</title>
        <authorList>
            <person name="Yabe S."/>
            <person name="Zheng Y."/>
            <person name="Wang C.M."/>
            <person name="Sakai Y."/>
            <person name="Abe K."/>
            <person name="Yokota A."/>
            <person name="Donadio S."/>
            <person name="Cavaletti L."/>
            <person name="Monciardini P."/>
        </authorList>
    </citation>
    <scope>NUCLEOTIDE SEQUENCE [LARGE SCALE GENOMIC DNA]</scope>
    <source>
        <strain evidence="1 2">SOSP1-30</strain>
    </source>
</reference>
<protein>
    <recommendedName>
        <fullName evidence="3">HNH endonuclease</fullName>
    </recommendedName>
</protein>
<comment type="caution">
    <text evidence="1">The sequence shown here is derived from an EMBL/GenBank/DDBJ whole genome shotgun (WGS) entry which is preliminary data.</text>
</comment>
<dbReference type="Proteomes" id="UP000654345">
    <property type="component" value="Unassembled WGS sequence"/>
</dbReference>
<organism evidence="1 2">
    <name type="scientific">Ktedonobacter robiniae</name>
    <dbReference type="NCBI Taxonomy" id="2778365"/>
    <lineage>
        <taxon>Bacteria</taxon>
        <taxon>Bacillati</taxon>
        <taxon>Chloroflexota</taxon>
        <taxon>Ktedonobacteria</taxon>
        <taxon>Ktedonobacterales</taxon>
        <taxon>Ktedonobacteraceae</taxon>
        <taxon>Ktedonobacter</taxon>
    </lineage>
</organism>
<gene>
    <name evidence="1" type="ORF">KSB_06600</name>
</gene>
<proteinExistence type="predicted"/>
<keyword evidence="2" id="KW-1185">Reference proteome</keyword>
<sequence>MFDARLYPAEWRALRRQKLEAAGYRCEECGVLDRSVLKSARTGEDYMVYLSIAHKKQYQTWLREAETMVLCQRCHRRYDRQFRRKGGARTYTPISRIDVYVQEGGRSVLAGEARTYDDLRDLVAAMPEHTSFEVHMVMHMAIVGNGLYVKEEHGGIVKVLAEYGACVGLAPQLPPLSTFKIKHARKEGKHE</sequence>
<dbReference type="EMBL" id="BNJG01000001">
    <property type="protein sequence ID" value="GHO52185.1"/>
    <property type="molecule type" value="Genomic_DNA"/>
</dbReference>
<name>A0ABQ3UHL2_9CHLR</name>
<evidence type="ECO:0000313" key="2">
    <source>
        <dbReference type="Proteomes" id="UP000654345"/>
    </source>
</evidence>
<evidence type="ECO:0000313" key="1">
    <source>
        <dbReference type="EMBL" id="GHO52185.1"/>
    </source>
</evidence>
<evidence type="ECO:0008006" key="3">
    <source>
        <dbReference type="Google" id="ProtNLM"/>
    </source>
</evidence>